<sequence length="137" mass="15620">MERDEYERDICARSQTAILVPFRPGMGINGWEPKVADCHRNVDHWVEHHLDHTVVRGWLAFATFYSDQVGYTAHSVVRAPDGELFDITPTVDPDCWRGCFIAHLGEEEMFFEMKKLGNEIRCQGKCPAAPLSPDLLC</sequence>
<reference evidence="1" key="1">
    <citation type="submission" date="2020-05" db="EMBL/GenBank/DDBJ databases">
        <title>Identification of trans-AT polyketide cluster in two marine bacteria, producers of a novel glutaramide-containing polyketide sesbanimide D and analogs.</title>
        <authorList>
            <person name="Kacar D."/>
            <person name="Rodriguez P."/>
            <person name="Canedo L."/>
            <person name="Gonzalez E."/>
            <person name="Galan B."/>
            <person name="De La Calle F."/>
            <person name="Garcia J.L."/>
        </authorList>
    </citation>
    <scope>NUCLEOTIDE SEQUENCE</scope>
    <source>
        <strain evidence="1">PHM038</strain>
    </source>
</reference>
<name>A0A926P5V6_9HYPH</name>
<dbReference type="EMBL" id="JABFCZ010000025">
    <property type="protein sequence ID" value="MBD1548681.1"/>
    <property type="molecule type" value="Genomic_DNA"/>
</dbReference>
<comment type="caution">
    <text evidence="1">The sequence shown here is derived from an EMBL/GenBank/DDBJ whole genome shotgun (WGS) entry which is preliminary data.</text>
</comment>
<gene>
    <name evidence="1" type="ORF">HK439_20645</name>
</gene>
<proteinExistence type="predicted"/>
<accession>A0A926P5V6</accession>
<evidence type="ECO:0000313" key="2">
    <source>
        <dbReference type="Proteomes" id="UP000598467"/>
    </source>
</evidence>
<evidence type="ECO:0000313" key="1">
    <source>
        <dbReference type="EMBL" id="MBD1548681.1"/>
    </source>
</evidence>
<dbReference type="Proteomes" id="UP000598467">
    <property type="component" value="Unassembled WGS sequence"/>
</dbReference>
<organism evidence="1 2">
    <name type="scientific">Roseibium aggregatum</name>
    <dbReference type="NCBI Taxonomy" id="187304"/>
    <lineage>
        <taxon>Bacteria</taxon>
        <taxon>Pseudomonadati</taxon>
        <taxon>Pseudomonadota</taxon>
        <taxon>Alphaproteobacteria</taxon>
        <taxon>Hyphomicrobiales</taxon>
        <taxon>Stappiaceae</taxon>
        <taxon>Roseibium</taxon>
    </lineage>
</organism>
<protein>
    <submittedName>
        <fullName evidence="1">Uncharacterized protein</fullName>
    </submittedName>
</protein>
<dbReference type="RefSeq" id="WP_190293372.1">
    <property type="nucleotide sequence ID" value="NZ_JABFCZ010000025.1"/>
</dbReference>
<dbReference type="AlphaFoldDB" id="A0A926P5V6"/>